<reference evidence="13 14" key="1">
    <citation type="submission" date="2024-03" db="EMBL/GenBank/DDBJ databases">
        <title>Screening, Identification and Application of a Plant Lactobacillus Strain.</title>
        <authorList>
            <person name="Li Y.L."/>
        </authorList>
    </citation>
    <scope>NUCLEOTIDE SEQUENCE [LARGE SCALE GENOMIC DNA]</scope>
    <source>
        <strain evidence="13 14">JDB</strain>
    </source>
</reference>
<evidence type="ECO:0000256" key="1">
    <source>
        <dbReference type="ARBA" id="ARBA00004141"/>
    </source>
</evidence>
<evidence type="ECO:0000256" key="7">
    <source>
        <dbReference type="ARBA" id="ARBA00023004"/>
    </source>
</evidence>
<name>A0ABU9A5V9_9PSED</name>
<dbReference type="Pfam" id="PF03239">
    <property type="entry name" value="FTR1"/>
    <property type="match status" value="1"/>
</dbReference>
<evidence type="ECO:0000256" key="4">
    <source>
        <dbReference type="ARBA" id="ARBA00022692"/>
    </source>
</evidence>
<feature type="transmembrane region" description="Helical" evidence="10">
    <location>
        <begin position="457"/>
        <end position="474"/>
    </location>
</feature>
<dbReference type="Pfam" id="PF13442">
    <property type="entry name" value="Cytochrome_CBB3"/>
    <property type="match status" value="1"/>
</dbReference>
<dbReference type="SUPFAM" id="SSF46626">
    <property type="entry name" value="Cytochrome c"/>
    <property type="match status" value="1"/>
</dbReference>
<evidence type="ECO:0000256" key="6">
    <source>
        <dbReference type="ARBA" id="ARBA00022989"/>
    </source>
</evidence>
<keyword evidence="11" id="KW-0732">Signal</keyword>
<dbReference type="PANTHER" id="PTHR31632:SF2">
    <property type="entry name" value="PLASMA MEMBRANE IRON PERMEASE"/>
    <property type="match status" value="1"/>
</dbReference>
<evidence type="ECO:0000256" key="2">
    <source>
        <dbReference type="ARBA" id="ARBA00008333"/>
    </source>
</evidence>
<proteinExistence type="inferred from homology"/>
<evidence type="ECO:0000256" key="11">
    <source>
        <dbReference type="SAM" id="SignalP"/>
    </source>
</evidence>
<dbReference type="Gene3D" id="1.10.760.10">
    <property type="entry name" value="Cytochrome c-like domain"/>
    <property type="match status" value="1"/>
</dbReference>
<comment type="caution">
    <text evidence="13">The sequence shown here is derived from an EMBL/GenBank/DDBJ whole genome shotgun (WGS) entry which is preliminary data.</text>
</comment>
<feature type="transmembrane region" description="Helical" evidence="10">
    <location>
        <begin position="560"/>
        <end position="580"/>
    </location>
</feature>
<evidence type="ECO:0000313" key="14">
    <source>
        <dbReference type="Proteomes" id="UP001386972"/>
    </source>
</evidence>
<feature type="transmembrane region" description="Helical" evidence="10">
    <location>
        <begin position="486"/>
        <end position="509"/>
    </location>
</feature>
<dbReference type="InterPro" id="IPR036909">
    <property type="entry name" value="Cyt_c-like_dom_sf"/>
</dbReference>
<sequence length="643" mass="69015">MFSFVFPSRPAMNPRPRLLAWLLWPVLALCSTLAMAEAPAEATKALHLLDYIGADYPPTVREGRVVDDGEYREQQEFSSVLAELVKNLPAHAERDALEQGVQDLRTAIDQRQDGPTVAREARQLGARLAVAYEVSQAPIITPDPARGAALYAQNCSICHGDSGAGDGPAGLGLEPAPANLRDVARLDQLSLFDLYNTLGLGIEGTEMPSFADQLDERQRWDVAAYVASFSAAPQAAAGATTWNLADLARQTPAEVAASHSAEAVAAFRAQRAQPPQVKRGPAQLLEYTASTLDKSLAAYRDGDHDQAYDLSVAAYLEGFELVESSLDNIDAQVRKNTEKALMAYRQSLQDGLPVAQAEQRLSQAKVKLDAAAKLLGSDGLSWSLSYISGLLILLREGLEAILVLAAILAFLRNTGQQSAVRSVNVGWALALVAGFATWAVAAYLIDVGGAQRELLEGCTALFASVMVLWLGVWMHDRRHAAAWQDYIKSSLVGGGGRFGFALLAFFSVYRELFEVILFYETLWLQSGPAGHNAVLAGGATALVLLVGLAWVILRGSAKLPLALFFSINAALLCALSVVFAGHGIKALQEAGILGTRPVAFFEFDWLGIHADAYSLAAQALALSAIALLYGRSWLVERRRAAAS</sequence>
<protein>
    <submittedName>
        <fullName evidence="13">Cytochrome c/FTR1 family iron permease</fullName>
    </submittedName>
</protein>
<feature type="transmembrane region" description="Helical" evidence="10">
    <location>
        <begin position="612"/>
        <end position="630"/>
    </location>
</feature>
<keyword evidence="6 10" id="KW-1133">Transmembrane helix</keyword>
<keyword evidence="7 9" id="KW-0408">Iron</keyword>
<feature type="signal peptide" evidence="11">
    <location>
        <begin position="1"/>
        <end position="36"/>
    </location>
</feature>
<evidence type="ECO:0000256" key="3">
    <source>
        <dbReference type="ARBA" id="ARBA00022617"/>
    </source>
</evidence>
<dbReference type="InterPro" id="IPR004923">
    <property type="entry name" value="FTR1/Fip1/EfeU"/>
</dbReference>
<gene>
    <name evidence="13" type="ORF">WLF18_21465</name>
</gene>
<comment type="similarity">
    <text evidence="2">Belongs to the oxidase-dependent Fe transporter (OFeT) (TC 9.A.10.1) family.</text>
</comment>
<feature type="transmembrane region" description="Helical" evidence="10">
    <location>
        <begin position="423"/>
        <end position="445"/>
    </location>
</feature>
<organism evidence="13 14">
    <name type="scientific">Pseudomonas shirazensis</name>
    <dbReference type="NCBI Taxonomy" id="2745494"/>
    <lineage>
        <taxon>Bacteria</taxon>
        <taxon>Pseudomonadati</taxon>
        <taxon>Pseudomonadota</taxon>
        <taxon>Gammaproteobacteria</taxon>
        <taxon>Pseudomonadales</taxon>
        <taxon>Pseudomonadaceae</taxon>
        <taxon>Pseudomonas</taxon>
    </lineage>
</organism>
<dbReference type="RefSeq" id="WP_207072868.1">
    <property type="nucleotide sequence ID" value="NZ_CP177040.1"/>
</dbReference>
<evidence type="ECO:0000313" key="13">
    <source>
        <dbReference type="EMBL" id="MEK2611663.1"/>
    </source>
</evidence>
<feature type="transmembrane region" description="Helical" evidence="10">
    <location>
        <begin position="386"/>
        <end position="411"/>
    </location>
</feature>
<keyword evidence="14" id="KW-1185">Reference proteome</keyword>
<evidence type="ECO:0000256" key="5">
    <source>
        <dbReference type="ARBA" id="ARBA00022723"/>
    </source>
</evidence>
<evidence type="ECO:0000256" key="9">
    <source>
        <dbReference type="PROSITE-ProRule" id="PRU00433"/>
    </source>
</evidence>
<feature type="transmembrane region" description="Helical" evidence="10">
    <location>
        <begin position="529"/>
        <end position="553"/>
    </location>
</feature>
<comment type="subcellular location">
    <subcellularLocation>
        <location evidence="1">Membrane</location>
        <topology evidence="1">Multi-pass membrane protein</topology>
    </subcellularLocation>
</comment>
<dbReference type="EMBL" id="JBBNAW010000028">
    <property type="protein sequence ID" value="MEK2611663.1"/>
    <property type="molecule type" value="Genomic_DNA"/>
</dbReference>
<accession>A0ABU9A5V9</accession>
<dbReference type="PROSITE" id="PS51007">
    <property type="entry name" value="CYTC"/>
    <property type="match status" value="1"/>
</dbReference>
<keyword evidence="8 10" id="KW-0472">Membrane</keyword>
<evidence type="ECO:0000256" key="8">
    <source>
        <dbReference type="ARBA" id="ARBA00023136"/>
    </source>
</evidence>
<feature type="chain" id="PRO_5045413192" evidence="11">
    <location>
        <begin position="37"/>
        <end position="643"/>
    </location>
</feature>
<evidence type="ECO:0000256" key="10">
    <source>
        <dbReference type="SAM" id="Phobius"/>
    </source>
</evidence>
<dbReference type="Proteomes" id="UP001386972">
    <property type="component" value="Unassembled WGS sequence"/>
</dbReference>
<keyword evidence="4 10" id="KW-0812">Transmembrane</keyword>
<dbReference type="PANTHER" id="PTHR31632">
    <property type="entry name" value="IRON TRANSPORTER FTH1"/>
    <property type="match status" value="1"/>
</dbReference>
<dbReference type="InterPro" id="IPR009056">
    <property type="entry name" value="Cyt_c-like_dom"/>
</dbReference>
<keyword evidence="3 9" id="KW-0349">Heme</keyword>
<keyword evidence="5 9" id="KW-0479">Metal-binding</keyword>
<evidence type="ECO:0000259" key="12">
    <source>
        <dbReference type="PROSITE" id="PS51007"/>
    </source>
</evidence>
<feature type="domain" description="Cytochrome c" evidence="12">
    <location>
        <begin position="142"/>
        <end position="230"/>
    </location>
</feature>